<comment type="subcellular location">
    <subcellularLocation>
        <location evidence="1">Membrane</location>
        <topology evidence="1">Multi-pass membrane protein</topology>
    </subcellularLocation>
</comment>
<evidence type="ECO:0000256" key="1">
    <source>
        <dbReference type="RuleBase" id="RU362006"/>
    </source>
</evidence>
<dbReference type="InterPro" id="IPR004345">
    <property type="entry name" value="TB2_DP1_HVA22"/>
</dbReference>
<name>A0A6A1V473_9ROSI</name>
<protein>
    <recommendedName>
        <fullName evidence="1">HVA22-like protein</fullName>
    </recommendedName>
</protein>
<comment type="similarity">
    <text evidence="1">Belongs to the DP1 family.</text>
</comment>
<dbReference type="OrthoDB" id="434647at2759"/>
<dbReference type="PANTHER" id="PTHR12300:SF117">
    <property type="entry name" value="LP05237P-RELATED"/>
    <property type="match status" value="1"/>
</dbReference>
<comment type="caution">
    <text evidence="2">The sequence shown here is derived from an EMBL/GenBank/DDBJ whole genome shotgun (WGS) entry which is preliminary data.</text>
</comment>
<accession>A0A6A1V473</accession>
<dbReference type="PANTHER" id="PTHR12300">
    <property type="entry name" value="HVA22-LIKE PROTEINS"/>
    <property type="match status" value="1"/>
</dbReference>
<organism evidence="2 3">
    <name type="scientific">Morella rubra</name>
    <name type="common">Chinese bayberry</name>
    <dbReference type="NCBI Taxonomy" id="262757"/>
    <lineage>
        <taxon>Eukaryota</taxon>
        <taxon>Viridiplantae</taxon>
        <taxon>Streptophyta</taxon>
        <taxon>Embryophyta</taxon>
        <taxon>Tracheophyta</taxon>
        <taxon>Spermatophyta</taxon>
        <taxon>Magnoliopsida</taxon>
        <taxon>eudicotyledons</taxon>
        <taxon>Gunneridae</taxon>
        <taxon>Pentapetalae</taxon>
        <taxon>rosids</taxon>
        <taxon>fabids</taxon>
        <taxon>Fagales</taxon>
        <taxon>Myricaceae</taxon>
        <taxon>Morella</taxon>
    </lineage>
</organism>
<dbReference type="Pfam" id="PF03134">
    <property type="entry name" value="TB2_DP1_HVA22"/>
    <property type="match status" value="1"/>
</dbReference>
<dbReference type="Proteomes" id="UP000516437">
    <property type="component" value="Chromosome 7"/>
</dbReference>
<gene>
    <name evidence="2" type="ORF">CJ030_MR7G022871</name>
</gene>
<reference evidence="2 3" key="1">
    <citation type="journal article" date="2019" name="Plant Biotechnol. J.">
        <title>The red bayberry genome and genetic basis of sex determination.</title>
        <authorList>
            <person name="Jia H.M."/>
            <person name="Jia H.J."/>
            <person name="Cai Q.L."/>
            <person name="Wang Y."/>
            <person name="Zhao H.B."/>
            <person name="Yang W.F."/>
            <person name="Wang G.Y."/>
            <person name="Li Y.H."/>
            <person name="Zhan D.L."/>
            <person name="Shen Y.T."/>
            <person name="Niu Q.F."/>
            <person name="Chang L."/>
            <person name="Qiu J."/>
            <person name="Zhao L."/>
            <person name="Xie H.B."/>
            <person name="Fu W.Y."/>
            <person name="Jin J."/>
            <person name="Li X.W."/>
            <person name="Jiao Y."/>
            <person name="Zhou C.C."/>
            <person name="Tu T."/>
            <person name="Chai C.Y."/>
            <person name="Gao J.L."/>
            <person name="Fan L.J."/>
            <person name="van de Weg E."/>
            <person name="Wang J.Y."/>
            <person name="Gao Z.S."/>
        </authorList>
    </citation>
    <scope>NUCLEOTIDE SEQUENCE [LARGE SCALE GENOMIC DNA]</scope>
    <source>
        <tissue evidence="2">Leaves</tissue>
    </source>
</reference>
<evidence type="ECO:0000313" key="2">
    <source>
        <dbReference type="EMBL" id="KAB1207569.1"/>
    </source>
</evidence>
<keyword evidence="3" id="KW-1185">Reference proteome</keyword>
<evidence type="ECO:0000313" key="3">
    <source>
        <dbReference type="Proteomes" id="UP000516437"/>
    </source>
</evidence>
<dbReference type="EMBL" id="RXIC02000025">
    <property type="protein sequence ID" value="KAB1207569.1"/>
    <property type="molecule type" value="Genomic_DNA"/>
</dbReference>
<proteinExistence type="inferred from homology"/>
<dbReference type="AlphaFoldDB" id="A0A6A1V473"/>
<sequence>MCLLYRKAKIAKTRICRLVFGYAYPAYECFKSVEKIKPEIEQLLFWCRYWIIVAMLTVCERVGDAFVSWLHYRRRSWPIYLWYPKTKGTTYVYNSFFRPYVAKHETEIDRNLLELRIKAENIATVYWKRGLSYAQLWFFQILQYVSSQSAALPYSNQVLTNKGK</sequence>
<dbReference type="GO" id="GO:0016020">
    <property type="term" value="C:membrane"/>
    <property type="evidence" value="ECO:0007669"/>
    <property type="project" value="UniProtKB-SubCell"/>
</dbReference>